<keyword evidence="2" id="KW-1185">Reference proteome</keyword>
<gene>
    <name evidence="1" type="ORF">C8A04DRAFT_31842</name>
</gene>
<dbReference type="Proteomes" id="UP001302676">
    <property type="component" value="Unassembled WGS sequence"/>
</dbReference>
<dbReference type="AlphaFoldDB" id="A0AAN6ZJE5"/>
<proteinExistence type="predicted"/>
<name>A0AAN6ZJE5_9PEZI</name>
<reference evidence="1" key="1">
    <citation type="journal article" date="2023" name="Mol. Phylogenet. Evol.">
        <title>Genome-scale phylogeny and comparative genomics of the fungal order Sordariales.</title>
        <authorList>
            <person name="Hensen N."/>
            <person name="Bonometti L."/>
            <person name="Westerberg I."/>
            <person name="Brannstrom I.O."/>
            <person name="Guillou S."/>
            <person name="Cros-Aarteil S."/>
            <person name="Calhoun S."/>
            <person name="Haridas S."/>
            <person name="Kuo A."/>
            <person name="Mondo S."/>
            <person name="Pangilinan J."/>
            <person name="Riley R."/>
            <person name="LaButti K."/>
            <person name="Andreopoulos B."/>
            <person name="Lipzen A."/>
            <person name="Chen C."/>
            <person name="Yan M."/>
            <person name="Daum C."/>
            <person name="Ng V."/>
            <person name="Clum A."/>
            <person name="Steindorff A."/>
            <person name="Ohm R.A."/>
            <person name="Martin F."/>
            <person name="Silar P."/>
            <person name="Natvig D.O."/>
            <person name="Lalanne C."/>
            <person name="Gautier V."/>
            <person name="Ament-Velasquez S.L."/>
            <person name="Kruys A."/>
            <person name="Hutchinson M.I."/>
            <person name="Powell A.J."/>
            <person name="Barry K."/>
            <person name="Miller A.N."/>
            <person name="Grigoriev I.V."/>
            <person name="Debuchy R."/>
            <person name="Gladieux P."/>
            <person name="Hiltunen Thoren M."/>
            <person name="Johannesson H."/>
        </authorList>
    </citation>
    <scope>NUCLEOTIDE SEQUENCE</scope>
    <source>
        <strain evidence="1">CBS 141.50</strain>
    </source>
</reference>
<comment type="caution">
    <text evidence="1">The sequence shown here is derived from an EMBL/GenBank/DDBJ whole genome shotgun (WGS) entry which is preliminary data.</text>
</comment>
<reference evidence="1" key="2">
    <citation type="submission" date="2023-05" db="EMBL/GenBank/DDBJ databases">
        <authorList>
            <consortium name="Lawrence Berkeley National Laboratory"/>
            <person name="Steindorff A."/>
            <person name="Hensen N."/>
            <person name="Bonometti L."/>
            <person name="Westerberg I."/>
            <person name="Brannstrom I.O."/>
            <person name="Guillou S."/>
            <person name="Cros-Aarteil S."/>
            <person name="Calhoun S."/>
            <person name="Haridas S."/>
            <person name="Kuo A."/>
            <person name="Mondo S."/>
            <person name="Pangilinan J."/>
            <person name="Riley R."/>
            <person name="Labutti K."/>
            <person name="Andreopoulos B."/>
            <person name="Lipzen A."/>
            <person name="Chen C."/>
            <person name="Yanf M."/>
            <person name="Daum C."/>
            <person name="Ng V."/>
            <person name="Clum A."/>
            <person name="Ohm R."/>
            <person name="Martin F."/>
            <person name="Silar P."/>
            <person name="Natvig D."/>
            <person name="Lalanne C."/>
            <person name="Gautier V."/>
            <person name="Ament-Velasquez S.L."/>
            <person name="Kruys A."/>
            <person name="Hutchinson M.I."/>
            <person name="Powell A.J."/>
            <person name="Barry K."/>
            <person name="Miller A.N."/>
            <person name="Grigoriev I.V."/>
            <person name="Debuchy R."/>
            <person name="Gladieux P."/>
            <person name="Thoren M.H."/>
            <person name="Johannesson H."/>
        </authorList>
    </citation>
    <scope>NUCLEOTIDE SEQUENCE</scope>
    <source>
        <strain evidence="1">CBS 141.50</strain>
    </source>
</reference>
<organism evidence="1 2">
    <name type="scientific">Dichotomopilus funicola</name>
    <dbReference type="NCBI Taxonomy" id="1934379"/>
    <lineage>
        <taxon>Eukaryota</taxon>
        <taxon>Fungi</taxon>
        <taxon>Dikarya</taxon>
        <taxon>Ascomycota</taxon>
        <taxon>Pezizomycotina</taxon>
        <taxon>Sordariomycetes</taxon>
        <taxon>Sordariomycetidae</taxon>
        <taxon>Sordariales</taxon>
        <taxon>Chaetomiaceae</taxon>
        <taxon>Dichotomopilus</taxon>
    </lineage>
</organism>
<dbReference type="EMBL" id="MU853626">
    <property type="protein sequence ID" value="KAK4140662.1"/>
    <property type="molecule type" value="Genomic_DNA"/>
</dbReference>
<dbReference type="RefSeq" id="XP_062634033.1">
    <property type="nucleotide sequence ID" value="XM_062781891.1"/>
</dbReference>
<dbReference type="GeneID" id="87818504"/>
<evidence type="ECO:0000313" key="2">
    <source>
        <dbReference type="Proteomes" id="UP001302676"/>
    </source>
</evidence>
<protein>
    <submittedName>
        <fullName evidence="1">Uncharacterized protein</fullName>
    </submittedName>
</protein>
<sequence length="129" mass="13384">MVQITTREIDFTCIGMTTTARKHTALSLAQEAARHALDAGATAALRLRNDPSAWEGQRGTEGGHIAAAAISAVVVDTFLAKRVPMRKGGFRHSVAKQAAQVVIKGLVANVGGSGGGGRGTGPAGRRRKR</sequence>
<accession>A0AAN6ZJE5</accession>
<evidence type="ECO:0000313" key="1">
    <source>
        <dbReference type="EMBL" id="KAK4140662.1"/>
    </source>
</evidence>